<feature type="transmembrane region" description="Helical" evidence="10">
    <location>
        <begin position="143"/>
        <end position="168"/>
    </location>
</feature>
<reference evidence="13 14" key="1">
    <citation type="submission" date="2020-07" db="EMBL/GenBank/DDBJ databases">
        <title>Sequencing the genomes of 1000 actinobacteria strains.</title>
        <authorList>
            <person name="Klenk H.-P."/>
        </authorList>
    </citation>
    <scope>NUCLEOTIDE SEQUENCE [LARGE SCALE GENOMIC DNA]</scope>
    <source>
        <strain evidence="13 14">DSM 44442</strain>
    </source>
</reference>
<evidence type="ECO:0000256" key="7">
    <source>
        <dbReference type="ARBA" id="ARBA00023032"/>
    </source>
</evidence>
<dbReference type="PROSITE" id="PS50928">
    <property type="entry name" value="ABC_TM1"/>
    <property type="match status" value="1"/>
</dbReference>
<dbReference type="InterPro" id="IPR000515">
    <property type="entry name" value="MetI-like"/>
</dbReference>
<evidence type="ECO:0000313" key="14">
    <source>
        <dbReference type="Proteomes" id="UP000572051"/>
    </source>
</evidence>
<evidence type="ECO:0000259" key="12">
    <source>
        <dbReference type="PROSITE" id="PS50928"/>
    </source>
</evidence>
<dbReference type="GO" id="GO:0015419">
    <property type="term" value="F:ABC-type sulfate transporter activity"/>
    <property type="evidence" value="ECO:0007669"/>
    <property type="project" value="InterPro"/>
</dbReference>
<dbReference type="GO" id="GO:0015098">
    <property type="term" value="F:molybdate ion transmembrane transporter activity"/>
    <property type="evidence" value="ECO:0007669"/>
    <property type="project" value="UniProtKB-UniRule"/>
</dbReference>
<comment type="subunit">
    <text evidence="2">The complex is composed of two ATP-binding proteins (CysA), two transmembrane proteins (CysT and CysW) and a solute-binding protein (CysP).</text>
</comment>
<feature type="transmembrane region" description="Helical" evidence="10">
    <location>
        <begin position="21"/>
        <end position="44"/>
    </location>
</feature>
<evidence type="ECO:0000256" key="10">
    <source>
        <dbReference type="RuleBase" id="RU363032"/>
    </source>
</evidence>
<dbReference type="InterPro" id="IPR011867">
    <property type="entry name" value="ModB_ABC"/>
</dbReference>
<evidence type="ECO:0000256" key="3">
    <source>
        <dbReference type="ARBA" id="ARBA00022448"/>
    </source>
</evidence>
<feature type="transmembrane region" description="Helical" evidence="10">
    <location>
        <begin position="248"/>
        <end position="267"/>
    </location>
</feature>
<feature type="transmembrane region" description="Helical" evidence="10">
    <location>
        <begin position="64"/>
        <end position="90"/>
    </location>
</feature>
<comment type="function">
    <text evidence="9">Part of the ABC transporter complex CysAWTP (TC 3.A.1.6.1) involved in sulfate/thiosulfate import. Probably responsible for the translocation of the substrate across the membrane.</text>
</comment>
<gene>
    <name evidence="13" type="ORF">HNR10_005766</name>
</gene>
<evidence type="ECO:0000256" key="1">
    <source>
        <dbReference type="ARBA" id="ARBA00004141"/>
    </source>
</evidence>
<dbReference type="PANTHER" id="PTHR30406:SF8">
    <property type="entry name" value="SULFATE TRANSPORT SYSTEM PERMEASE PROTEIN CYST"/>
    <property type="match status" value="1"/>
</dbReference>
<evidence type="ECO:0000313" key="13">
    <source>
        <dbReference type="EMBL" id="NYJ37885.1"/>
    </source>
</evidence>
<dbReference type="NCBIfam" id="TIGR02141">
    <property type="entry name" value="modB_ABC"/>
    <property type="match status" value="1"/>
</dbReference>
<feature type="domain" description="ABC transmembrane type-1" evidence="12">
    <location>
        <begin position="64"/>
        <end position="267"/>
    </location>
</feature>
<evidence type="ECO:0000256" key="2">
    <source>
        <dbReference type="ARBA" id="ARBA00011779"/>
    </source>
</evidence>
<keyword evidence="11" id="KW-1003">Cell membrane</keyword>
<keyword evidence="7" id="KW-0764">Sulfate transport</keyword>
<organism evidence="13 14">
    <name type="scientific">Nocardiopsis aegyptia</name>
    <dbReference type="NCBI Taxonomy" id="220378"/>
    <lineage>
        <taxon>Bacteria</taxon>
        <taxon>Bacillati</taxon>
        <taxon>Actinomycetota</taxon>
        <taxon>Actinomycetes</taxon>
        <taxon>Streptosporangiales</taxon>
        <taxon>Nocardiopsidaceae</taxon>
        <taxon>Nocardiopsis</taxon>
    </lineage>
</organism>
<dbReference type="NCBIfam" id="TIGR01581">
    <property type="entry name" value="Mo_ABC_porter"/>
    <property type="match status" value="1"/>
</dbReference>
<protein>
    <recommendedName>
        <fullName evidence="11">Molybdenum transport system permease</fullName>
    </recommendedName>
</protein>
<feature type="transmembrane region" description="Helical" evidence="10">
    <location>
        <begin position="189"/>
        <end position="213"/>
    </location>
</feature>
<sequence length="275" mass="29235">MTAPTHRRTGRRTRVRAGRTPWILVVPAVVGVLFLVLPFAGLLVRAPWSTMGARITDPAVLSALWLSLSTASVATAVSLLFGVPLAWLLARTRFPGRRLVRALVTVPLVIPPVVGGVALLLVLGRNGLVGRYLDAWFGLTLPFTPAAVVVAQVFVAMPFLVISVEGALRGADRRYEEAAATLGASRTTVFARVTLPMVLPGIAAGAALCWARALGEFGATITFAGNFPGTTQTMPLAVYIAMQRDPEAAIVLSLVLLLVSLAVLATLRERWVNAR</sequence>
<keyword evidence="5 10" id="KW-0812">Transmembrane</keyword>
<keyword evidence="4 11" id="KW-0500">Molybdenum</keyword>
<accession>A0A7Z0EV40</accession>
<evidence type="ECO:0000256" key="8">
    <source>
        <dbReference type="ARBA" id="ARBA00023136"/>
    </source>
</evidence>
<keyword evidence="3 10" id="KW-0813">Transport</keyword>
<dbReference type="GO" id="GO:0005886">
    <property type="term" value="C:plasma membrane"/>
    <property type="evidence" value="ECO:0007669"/>
    <property type="project" value="UniProtKB-SubCell"/>
</dbReference>
<comment type="subcellular location">
    <subcellularLocation>
        <location evidence="10">Cell membrane</location>
        <topology evidence="10">Multi-pass membrane protein</topology>
    </subcellularLocation>
    <subcellularLocation>
        <location evidence="1">Membrane</location>
        <topology evidence="1">Multi-pass membrane protein</topology>
    </subcellularLocation>
</comment>
<evidence type="ECO:0000256" key="4">
    <source>
        <dbReference type="ARBA" id="ARBA00022505"/>
    </source>
</evidence>
<evidence type="ECO:0000256" key="9">
    <source>
        <dbReference type="ARBA" id="ARBA00025323"/>
    </source>
</evidence>
<dbReference type="Proteomes" id="UP000572051">
    <property type="component" value="Unassembled WGS sequence"/>
</dbReference>
<dbReference type="Gene3D" id="1.10.3720.10">
    <property type="entry name" value="MetI-like"/>
    <property type="match status" value="1"/>
</dbReference>
<comment type="similarity">
    <text evidence="11">Belongs to the binding-protein-dependent transport system permease family. CysTW subfamily.</text>
</comment>
<evidence type="ECO:0000256" key="6">
    <source>
        <dbReference type="ARBA" id="ARBA00022989"/>
    </source>
</evidence>
<comment type="caution">
    <text evidence="13">The sequence shown here is derived from an EMBL/GenBank/DDBJ whole genome shotgun (WGS) entry which is preliminary data.</text>
</comment>
<feature type="transmembrane region" description="Helical" evidence="10">
    <location>
        <begin position="102"/>
        <end position="123"/>
    </location>
</feature>
<proteinExistence type="inferred from homology"/>
<keyword evidence="6 10" id="KW-1133">Transmembrane helix</keyword>
<dbReference type="SUPFAM" id="SSF161098">
    <property type="entry name" value="MetI-like"/>
    <property type="match status" value="1"/>
</dbReference>
<name>A0A7Z0EV40_9ACTN</name>
<dbReference type="AlphaFoldDB" id="A0A7Z0EV40"/>
<dbReference type="Pfam" id="PF00528">
    <property type="entry name" value="BPD_transp_1"/>
    <property type="match status" value="1"/>
</dbReference>
<dbReference type="InterPro" id="IPR006469">
    <property type="entry name" value="NifC_ABC_porter"/>
</dbReference>
<keyword evidence="14" id="KW-1185">Reference proteome</keyword>
<evidence type="ECO:0000256" key="11">
    <source>
        <dbReference type="RuleBase" id="RU365097"/>
    </source>
</evidence>
<evidence type="ECO:0000256" key="5">
    <source>
        <dbReference type="ARBA" id="ARBA00022692"/>
    </source>
</evidence>
<dbReference type="InterPro" id="IPR035906">
    <property type="entry name" value="MetI-like_sf"/>
</dbReference>
<dbReference type="EMBL" id="JACCFS010000001">
    <property type="protein sequence ID" value="NYJ37885.1"/>
    <property type="molecule type" value="Genomic_DNA"/>
</dbReference>
<dbReference type="InterPro" id="IPR005667">
    <property type="entry name" value="Sulph_transpt2"/>
</dbReference>
<dbReference type="PANTHER" id="PTHR30406">
    <property type="entry name" value="SULFATE TRANSPORT SYSTEM PERMEASE PROTEIN"/>
    <property type="match status" value="1"/>
</dbReference>
<dbReference type="CDD" id="cd06261">
    <property type="entry name" value="TM_PBP2"/>
    <property type="match status" value="1"/>
</dbReference>
<keyword evidence="8 10" id="KW-0472">Membrane</keyword>
<dbReference type="RefSeq" id="WP_179828974.1">
    <property type="nucleotide sequence ID" value="NZ_JACCFS010000001.1"/>
</dbReference>
<comment type="function">
    <text evidence="11">Part of the binding-protein-dependent transport system for molybdenum; probably responsible for the translocation of the substrate across the membrane.</text>
</comment>